<evidence type="ECO:0000256" key="1">
    <source>
        <dbReference type="ARBA" id="ARBA00004969"/>
    </source>
</evidence>
<dbReference type="InterPro" id="IPR029063">
    <property type="entry name" value="SAM-dependent_MTases_sf"/>
</dbReference>
<protein>
    <recommendedName>
        <fullName evidence="4">phosphoethanolamine N-methyltransferase</fullName>
        <ecNumber evidence="4">2.1.1.103</ecNumber>
    </recommendedName>
</protein>
<dbReference type="PANTHER" id="PTHR44307">
    <property type="entry name" value="PHOSPHOETHANOLAMINE METHYLTRANSFERASE"/>
    <property type="match status" value="1"/>
</dbReference>
<dbReference type="CDD" id="cd02440">
    <property type="entry name" value="AdoMet_MTases"/>
    <property type="match status" value="1"/>
</dbReference>
<dbReference type="Pfam" id="PF13649">
    <property type="entry name" value="Methyltransf_25"/>
    <property type="match status" value="1"/>
</dbReference>
<comment type="pathway">
    <text evidence="2">Lipid metabolism.</text>
</comment>
<dbReference type="InterPro" id="IPR041698">
    <property type="entry name" value="Methyltransf_25"/>
</dbReference>
<reference evidence="7 8" key="1">
    <citation type="submission" date="2019-12" db="EMBL/GenBank/DDBJ databases">
        <title>Chromosome-level assembly of the Caenorhabditis remanei genome.</title>
        <authorList>
            <person name="Teterina A.A."/>
            <person name="Willis J.H."/>
            <person name="Phillips P.C."/>
        </authorList>
    </citation>
    <scope>NUCLEOTIDE SEQUENCE [LARGE SCALE GENOMIC DNA]</scope>
    <source>
        <strain evidence="7 8">PX506</strain>
        <tissue evidence="7">Whole organism</tissue>
    </source>
</reference>
<dbReference type="EMBL" id="WUAV01000002">
    <property type="protein sequence ID" value="KAF1766033.1"/>
    <property type="molecule type" value="Genomic_DNA"/>
</dbReference>
<evidence type="ECO:0000256" key="3">
    <source>
        <dbReference type="ARBA" id="ARBA00022679"/>
    </source>
</evidence>
<evidence type="ECO:0000256" key="4">
    <source>
        <dbReference type="ARBA" id="ARBA00035674"/>
    </source>
</evidence>
<dbReference type="Gene3D" id="3.40.50.12180">
    <property type="match status" value="1"/>
</dbReference>
<name>A0A6A5HI28_CAERE</name>
<proteinExistence type="predicted"/>
<evidence type="ECO:0000256" key="5">
    <source>
        <dbReference type="ARBA" id="ARBA00047622"/>
    </source>
</evidence>
<comment type="catalytic activity">
    <reaction evidence="5">
        <text>phosphoethanolamine + S-adenosyl-L-methionine = N-methylethanolamine phosphate + S-adenosyl-L-homocysteine + H(+)</text>
        <dbReference type="Rhea" id="RHEA:20365"/>
        <dbReference type="ChEBI" id="CHEBI:15378"/>
        <dbReference type="ChEBI" id="CHEBI:57781"/>
        <dbReference type="ChEBI" id="CHEBI:57856"/>
        <dbReference type="ChEBI" id="CHEBI:58190"/>
        <dbReference type="ChEBI" id="CHEBI:59789"/>
        <dbReference type="EC" id="2.1.1.103"/>
    </reaction>
    <physiologicalReaction direction="left-to-right" evidence="5">
        <dbReference type="Rhea" id="RHEA:20366"/>
    </physiologicalReaction>
</comment>
<comment type="caution">
    <text evidence="7">The sequence shown here is derived from an EMBL/GenBank/DDBJ whole genome shotgun (WGS) entry which is preliminary data.</text>
</comment>
<keyword evidence="3" id="KW-0808">Transferase</keyword>
<organism evidence="7 8">
    <name type="scientific">Caenorhabditis remanei</name>
    <name type="common">Caenorhabditis vulgaris</name>
    <dbReference type="NCBI Taxonomy" id="31234"/>
    <lineage>
        <taxon>Eukaryota</taxon>
        <taxon>Metazoa</taxon>
        <taxon>Ecdysozoa</taxon>
        <taxon>Nematoda</taxon>
        <taxon>Chromadorea</taxon>
        <taxon>Rhabditida</taxon>
        <taxon>Rhabditina</taxon>
        <taxon>Rhabditomorpha</taxon>
        <taxon>Rhabditoidea</taxon>
        <taxon>Rhabditidae</taxon>
        <taxon>Peloderinae</taxon>
        <taxon>Caenorhabditis</taxon>
    </lineage>
</organism>
<feature type="domain" description="Methyltransferase" evidence="6">
    <location>
        <begin position="86"/>
        <end position="179"/>
    </location>
</feature>
<evidence type="ECO:0000256" key="2">
    <source>
        <dbReference type="ARBA" id="ARBA00005189"/>
    </source>
</evidence>
<evidence type="ECO:0000313" key="7">
    <source>
        <dbReference type="EMBL" id="KAF1766033.1"/>
    </source>
</evidence>
<dbReference type="Gene3D" id="3.40.50.150">
    <property type="entry name" value="Vaccinia Virus protein VP39"/>
    <property type="match status" value="1"/>
</dbReference>
<dbReference type="EC" id="2.1.1.103" evidence="4"/>
<evidence type="ECO:0000259" key="6">
    <source>
        <dbReference type="Pfam" id="PF13649"/>
    </source>
</evidence>
<accession>A0A6A5HI28</accession>
<dbReference type="SUPFAM" id="SSF53335">
    <property type="entry name" value="S-adenosyl-L-methionine-dependent methyltransferases"/>
    <property type="match status" value="1"/>
</dbReference>
<evidence type="ECO:0000313" key="8">
    <source>
        <dbReference type="Proteomes" id="UP000483820"/>
    </source>
</evidence>
<dbReference type="CTD" id="9820964"/>
<dbReference type="GO" id="GO:0000234">
    <property type="term" value="F:phosphoethanolamine N-methyltransferase activity"/>
    <property type="evidence" value="ECO:0007669"/>
    <property type="project" value="UniProtKB-EC"/>
</dbReference>
<comment type="pathway">
    <text evidence="1">Phospholipid metabolism; phosphatidylcholine biosynthesis.</text>
</comment>
<dbReference type="Proteomes" id="UP000483820">
    <property type="component" value="Chromosome II"/>
</dbReference>
<dbReference type="GeneID" id="9820964"/>
<sequence>MTTEKQQCKHLIPLFKCLIPSFNSSFIFREREMVNVRRANFKSFWDKYSDKPDTNSMMLNHSAEELEASDRADILASLPQLHNKDVVDIGAGIGRFTTVLAETARWVLSTDFIDSFIKKNQQRNAHLGNINYRVGDAVGLQMDSNSVDLVFTNWLMMYLSDEETVEFIFNCMRWLRESGIVHLRESCSEPSTGRSKAKSMHDTANANPTHYRFSSLYINLLRAIRYRDVDNKLWRFNVQWSCSVPTYIKRSNNWRQVHWLAEKVAAEDGAKETSFNELVELLKSTWQQGQEAWDAKLDDEKYVWSEKIFSSAIASLPSNSTFFLYTPRTISPFCHINAHSLAETFNANVWNTEIVPEYYRTSLTKSNNLKDQRVRFGWNENLASSVKYWQQKEALFDVFIATEFLSTSDDNTIRQVPQITSSGAKFFTLEPVDEVNEGAMKERLQKLGFTLESFTDVTDQAVAAQEQYFKDHEHLSNEKVIRKNWVLLEMSATN</sequence>
<dbReference type="PANTHER" id="PTHR44307:SF18">
    <property type="entry name" value="PHOSPHOETHANOLAMINE N-METHYLTRANSFERASE 1"/>
    <property type="match status" value="1"/>
</dbReference>
<gene>
    <name evidence="7" type="ORF">GCK72_005988</name>
</gene>
<dbReference type="RefSeq" id="XP_053589618.1">
    <property type="nucleotide sequence ID" value="XM_053725424.1"/>
</dbReference>
<dbReference type="AlphaFoldDB" id="A0A6A5HI28"/>
<dbReference type="KEGG" id="crq:GCK72_005988"/>